<feature type="domain" description="Regulator of MON1-CCZ1 complex N-terminal" evidence="1">
    <location>
        <begin position="4"/>
        <end position="67"/>
    </location>
</feature>
<gene>
    <name evidence="2" type="ORF">LVIROSA_LOCUS27819</name>
</gene>
<evidence type="ECO:0000313" key="3">
    <source>
        <dbReference type="Proteomes" id="UP001157418"/>
    </source>
</evidence>
<evidence type="ECO:0000313" key="2">
    <source>
        <dbReference type="EMBL" id="CAH1441783.1"/>
    </source>
</evidence>
<protein>
    <recommendedName>
        <fullName evidence="1">Regulator of MON1-CCZ1 complex N-terminal domain-containing protein</fullName>
    </recommendedName>
</protein>
<reference evidence="2 3" key="1">
    <citation type="submission" date="2022-01" db="EMBL/GenBank/DDBJ databases">
        <authorList>
            <person name="Xiong W."/>
            <person name="Schranz E."/>
        </authorList>
    </citation>
    <scope>NUCLEOTIDE SEQUENCE [LARGE SCALE GENOMIC DNA]</scope>
</reference>
<accession>A0AAU9NVL6</accession>
<evidence type="ECO:0000259" key="1">
    <source>
        <dbReference type="Pfam" id="PF21029"/>
    </source>
</evidence>
<organism evidence="2 3">
    <name type="scientific">Lactuca virosa</name>
    <dbReference type="NCBI Taxonomy" id="75947"/>
    <lineage>
        <taxon>Eukaryota</taxon>
        <taxon>Viridiplantae</taxon>
        <taxon>Streptophyta</taxon>
        <taxon>Embryophyta</taxon>
        <taxon>Tracheophyta</taxon>
        <taxon>Spermatophyta</taxon>
        <taxon>Magnoliopsida</taxon>
        <taxon>eudicotyledons</taxon>
        <taxon>Gunneridae</taxon>
        <taxon>Pentapetalae</taxon>
        <taxon>asterids</taxon>
        <taxon>campanulids</taxon>
        <taxon>Asterales</taxon>
        <taxon>Asteraceae</taxon>
        <taxon>Cichorioideae</taxon>
        <taxon>Cichorieae</taxon>
        <taxon>Lactucinae</taxon>
        <taxon>Lactuca</taxon>
    </lineage>
</organism>
<proteinExistence type="predicted"/>
<dbReference type="AlphaFoldDB" id="A0AAU9NVL6"/>
<comment type="caution">
    <text evidence="2">The sequence shown here is derived from an EMBL/GenBank/DDBJ whole genome shotgun (WGS) entry which is preliminary data.</text>
</comment>
<dbReference type="Proteomes" id="UP001157418">
    <property type="component" value="Unassembled WGS sequence"/>
</dbReference>
<sequence>MMMEKKLISSGSKQVVSWKTSLYTPQFASTTDTISEGSVLSIRYSLHLKLIVVQRSKNEIVIVFVKTRLRLELRFGVGPVM</sequence>
<dbReference type="InterPro" id="IPR049040">
    <property type="entry name" value="RMC1_N"/>
</dbReference>
<keyword evidence="3" id="KW-1185">Reference proteome</keyword>
<dbReference type="Pfam" id="PF21029">
    <property type="entry name" value="RMC1_N"/>
    <property type="match status" value="1"/>
</dbReference>
<dbReference type="EMBL" id="CAKMRJ010005412">
    <property type="protein sequence ID" value="CAH1441783.1"/>
    <property type="molecule type" value="Genomic_DNA"/>
</dbReference>
<name>A0AAU9NVL6_9ASTR</name>